<reference evidence="3" key="2">
    <citation type="submission" date="2023-04" db="EMBL/GenBank/DDBJ databases">
        <authorList>
            <person name="Bruccoleri R.E."/>
            <person name="Oakeley E.J."/>
            <person name="Faust A.-M."/>
            <person name="Dessus-Babus S."/>
            <person name="Altorfer M."/>
            <person name="Burckhardt D."/>
            <person name="Oertli M."/>
            <person name="Naumann U."/>
            <person name="Petersen F."/>
            <person name="Wong J."/>
        </authorList>
    </citation>
    <scope>NUCLEOTIDE SEQUENCE</scope>
    <source>
        <strain evidence="3">GSM-AAB239-AS_SAM_17_03QT</strain>
        <tissue evidence="3">Leaf</tissue>
    </source>
</reference>
<dbReference type="Pfam" id="PF01426">
    <property type="entry name" value="BAH"/>
    <property type="match status" value="1"/>
</dbReference>
<dbReference type="InterPro" id="IPR043151">
    <property type="entry name" value="BAH_sf"/>
</dbReference>
<organism evidence="3 4">
    <name type="scientific">Iris pallida</name>
    <name type="common">Sweet iris</name>
    <dbReference type="NCBI Taxonomy" id="29817"/>
    <lineage>
        <taxon>Eukaryota</taxon>
        <taxon>Viridiplantae</taxon>
        <taxon>Streptophyta</taxon>
        <taxon>Embryophyta</taxon>
        <taxon>Tracheophyta</taxon>
        <taxon>Spermatophyta</taxon>
        <taxon>Magnoliopsida</taxon>
        <taxon>Liliopsida</taxon>
        <taxon>Asparagales</taxon>
        <taxon>Iridaceae</taxon>
        <taxon>Iridoideae</taxon>
        <taxon>Irideae</taxon>
        <taxon>Iris</taxon>
    </lineage>
</organism>
<dbReference type="PROSITE" id="PS51038">
    <property type="entry name" value="BAH"/>
    <property type="match status" value="1"/>
</dbReference>
<evidence type="ECO:0000259" key="2">
    <source>
        <dbReference type="PROSITE" id="PS51038"/>
    </source>
</evidence>
<sequence>MQEAARLFVGWEEVVVSNDKGRRVVNYYVKDSEGRRHLAVVGREKSLRHMSYAVRNQFLQSVFAGGSSSSAAPLSGVGFGCLKWKSRREVIDWLSEIVSDSVSPGPSLLGDGFLDDDVVPRDDTTSKGLSSGKMAHHSKEFSWLGSPWNCRKRRKHYRSFCRNKITISVHDFVYVMAEEGKRLVAYIEDLYEDTRANNMVVVRWFHKVDEVGIVLPPDVNDREIFFSLCLQDFSVECIDGLASVLSAQDFDKFQNEARHRFSSWEPYMCRRQIDNDDVKPFDITQVQGYWSQEVLRSMYATSGTSLKVRLKITHRGSSSSLDQDGYIEPKKKKQRLNGETINATGIGRDINKSQSLTSVGSRGPRPVSGYVASDMLRKQLFKYKLQQQQQQLAKGSHVEVLSQDSGMRGCWFRCVVLKRHRDKVKVQYQDVQDADDTGNLEEWVLASRVATPDRLGVRLCGRSVVRPVPSPSHSAKFLCSLGVGSVVDAWWHDGWWEGIIVEKASERISVYFPGEKLFSTFILSDLRPAQEWVGNKWNRIKDHPEVARSLLSDMDRENLLCLPSEGNVPVRASVSNQEAEADIQREISAVCKPLLSGEPSFQKEREAVVPNLARGLDGLHWNKYKKRKHPRELGKGGGVPRCKKQFGGSTSSSSSRETEEEYNAGGEFLVPKSLTVVDHENCKVGGDPLFAPPLALCSSLVMSQ</sequence>
<dbReference type="CDD" id="cd20405">
    <property type="entry name" value="Tudor_Agenet_AtDUF_rpt1_3"/>
    <property type="match status" value="1"/>
</dbReference>
<protein>
    <recommendedName>
        <fullName evidence="2">BAH domain-containing protein</fullName>
    </recommendedName>
</protein>
<dbReference type="CDD" id="cd20403">
    <property type="entry name" value="Tudor_Agenet_FMRP-like_rpt2"/>
    <property type="match status" value="1"/>
</dbReference>
<dbReference type="SMART" id="SM00439">
    <property type="entry name" value="BAH"/>
    <property type="match status" value="1"/>
</dbReference>
<evidence type="ECO:0000313" key="3">
    <source>
        <dbReference type="EMBL" id="KAJ6803843.1"/>
    </source>
</evidence>
<dbReference type="InterPro" id="IPR008395">
    <property type="entry name" value="Agenet-like_dom"/>
</dbReference>
<reference evidence="3" key="1">
    <citation type="journal article" date="2023" name="GigaByte">
        <title>Genome assembly of the bearded iris, Iris pallida Lam.</title>
        <authorList>
            <person name="Bruccoleri R.E."/>
            <person name="Oakeley E.J."/>
            <person name="Faust A.M.E."/>
            <person name="Altorfer M."/>
            <person name="Dessus-Babus S."/>
            <person name="Burckhardt D."/>
            <person name="Oertli M."/>
            <person name="Naumann U."/>
            <person name="Petersen F."/>
            <person name="Wong J."/>
        </authorList>
    </citation>
    <scope>NUCLEOTIDE SEQUENCE</scope>
    <source>
        <strain evidence="3">GSM-AAB239-AS_SAM_17_03QT</strain>
    </source>
</reference>
<gene>
    <name evidence="3" type="ORF">M6B38_187740</name>
</gene>
<dbReference type="EMBL" id="JANAVB010036220">
    <property type="protein sequence ID" value="KAJ6803843.1"/>
    <property type="molecule type" value="Genomic_DNA"/>
</dbReference>
<dbReference type="SMART" id="SM00743">
    <property type="entry name" value="Agenet"/>
    <property type="match status" value="2"/>
</dbReference>
<dbReference type="PANTHER" id="PTHR31917:SF58">
    <property type="entry name" value="AGENET AND BROMO-ADJACENT HOMOLOGY (BAH) DOMAIN-CONTAINING PROTEIN"/>
    <property type="match status" value="1"/>
</dbReference>
<proteinExistence type="predicted"/>
<dbReference type="Gene3D" id="2.30.30.490">
    <property type="match status" value="1"/>
</dbReference>
<dbReference type="Pfam" id="PF05641">
    <property type="entry name" value="Agenet"/>
    <property type="match status" value="1"/>
</dbReference>
<feature type="region of interest" description="Disordered" evidence="1">
    <location>
        <begin position="628"/>
        <end position="663"/>
    </location>
</feature>
<accession>A0AAX6EIH1</accession>
<evidence type="ECO:0000313" key="4">
    <source>
        <dbReference type="Proteomes" id="UP001140949"/>
    </source>
</evidence>
<dbReference type="GO" id="GO:0003682">
    <property type="term" value="F:chromatin binding"/>
    <property type="evidence" value="ECO:0007669"/>
    <property type="project" value="InterPro"/>
</dbReference>
<dbReference type="PANTHER" id="PTHR31917">
    <property type="entry name" value="AGENET DOMAIN-CONTAINING PROTEIN-RELATED"/>
    <property type="match status" value="1"/>
</dbReference>
<feature type="domain" description="BAH" evidence="2">
    <location>
        <begin position="165"/>
        <end position="284"/>
    </location>
</feature>
<dbReference type="InterPro" id="IPR014002">
    <property type="entry name" value="Agenet_dom_plant"/>
</dbReference>
<comment type="caution">
    <text evidence="3">The sequence shown here is derived from an EMBL/GenBank/DDBJ whole genome shotgun (WGS) entry which is preliminary data.</text>
</comment>
<dbReference type="AlphaFoldDB" id="A0AAX6EIH1"/>
<name>A0AAX6EIH1_IRIPA</name>
<keyword evidence="4" id="KW-1185">Reference proteome</keyword>
<dbReference type="Proteomes" id="UP001140949">
    <property type="component" value="Unassembled WGS sequence"/>
</dbReference>
<evidence type="ECO:0000256" key="1">
    <source>
        <dbReference type="SAM" id="MobiDB-lite"/>
    </source>
</evidence>
<dbReference type="InterPro" id="IPR001025">
    <property type="entry name" value="BAH_dom"/>
</dbReference>
<dbReference type="CDD" id="cd04721">
    <property type="entry name" value="BAH_plant_1"/>
    <property type="match status" value="1"/>
</dbReference>